<dbReference type="RefSeq" id="XP_007689160.1">
    <property type="nucleotide sequence ID" value="XM_007690970.1"/>
</dbReference>
<evidence type="ECO:0000313" key="3">
    <source>
        <dbReference type="Proteomes" id="UP000054032"/>
    </source>
</evidence>
<reference evidence="2 3" key="1">
    <citation type="journal article" date="2013" name="PLoS Genet.">
        <title>Comparative genome structure, secondary metabolite, and effector coding capacity across Cochliobolus pathogens.</title>
        <authorList>
            <person name="Condon B.J."/>
            <person name="Leng Y."/>
            <person name="Wu D."/>
            <person name="Bushley K.E."/>
            <person name="Ohm R.A."/>
            <person name="Otillar R."/>
            <person name="Martin J."/>
            <person name="Schackwitz W."/>
            <person name="Grimwood J."/>
            <person name="MohdZainudin N."/>
            <person name="Xue C."/>
            <person name="Wang R."/>
            <person name="Manning V.A."/>
            <person name="Dhillon B."/>
            <person name="Tu Z.J."/>
            <person name="Steffenson B.J."/>
            <person name="Salamov A."/>
            <person name="Sun H."/>
            <person name="Lowry S."/>
            <person name="LaButti K."/>
            <person name="Han J."/>
            <person name="Copeland A."/>
            <person name="Lindquist E."/>
            <person name="Barry K."/>
            <person name="Schmutz J."/>
            <person name="Baker S.E."/>
            <person name="Ciuffetti L.M."/>
            <person name="Grigoriev I.V."/>
            <person name="Zhong S."/>
            <person name="Turgeon B.G."/>
        </authorList>
    </citation>
    <scope>NUCLEOTIDE SEQUENCE [LARGE SCALE GENOMIC DNA]</scope>
    <source>
        <strain evidence="2 3">ATCC 44560</strain>
    </source>
</reference>
<gene>
    <name evidence="2" type="ORF">COCMIDRAFT_98401</name>
</gene>
<dbReference type="GeneID" id="19129255"/>
<organism evidence="2 3">
    <name type="scientific">Bipolaris oryzae ATCC 44560</name>
    <dbReference type="NCBI Taxonomy" id="930090"/>
    <lineage>
        <taxon>Eukaryota</taxon>
        <taxon>Fungi</taxon>
        <taxon>Dikarya</taxon>
        <taxon>Ascomycota</taxon>
        <taxon>Pezizomycotina</taxon>
        <taxon>Dothideomycetes</taxon>
        <taxon>Pleosporomycetidae</taxon>
        <taxon>Pleosporales</taxon>
        <taxon>Pleosporineae</taxon>
        <taxon>Pleosporaceae</taxon>
        <taxon>Bipolaris</taxon>
    </lineage>
</organism>
<dbReference type="Proteomes" id="UP000054032">
    <property type="component" value="Unassembled WGS sequence"/>
</dbReference>
<dbReference type="KEGG" id="bor:COCMIDRAFT_98401"/>
<dbReference type="HOGENOM" id="CLU_169105_0_0_1"/>
<feature type="compositionally biased region" description="Polar residues" evidence="1">
    <location>
        <begin position="20"/>
        <end position="36"/>
    </location>
</feature>
<protein>
    <submittedName>
        <fullName evidence="2">Uncharacterized protein</fullName>
    </submittedName>
</protein>
<evidence type="ECO:0000256" key="1">
    <source>
        <dbReference type="SAM" id="MobiDB-lite"/>
    </source>
</evidence>
<feature type="non-terminal residue" evidence="2">
    <location>
        <position position="1"/>
    </location>
</feature>
<evidence type="ECO:0000313" key="2">
    <source>
        <dbReference type="EMBL" id="EUC44360.1"/>
    </source>
</evidence>
<sequence length="96" mass="9942">SPPHFTNGHSTDATIPHPQLAQNSAQSPGLQVTQRGSTFGKAITATGDASIKAGNYVDGVKSGEFDQEGSAYQDNIVSEDKAKVSLGNHMNGQQSG</sequence>
<dbReference type="EMBL" id="KI964006">
    <property type="protein sequence ID" value="EUC44360.1"/>
    <property type="molecule type" value="Genomic_DNA"/>
</dbReference>
<feature type="region of interest" description="Disordered" evidence="1">
    <location>
        <begin position="1"/>
        <end position="36"/>
    </location>
</feature>
<accession>W6Z346</accession>
<keyword evidence="3" id="KW-1185">Reference proteome</keyword>
<proteinExistence type="predicted"/>
<name>W6Z346_COCMI</name>
<dbReference type="OrthoDB" id="10476085at2759"/>
<dbReference type="AlphaFoldDB" id="W6Z346"/>